<keyword evidence="7" id="KW-0274">FAD</keyword>
<dbReference type="EC" id="2.7.1.180" evidence="2"/>
<accession>A0A8J6T9G0</accession>
<organism evidence="11 12">
    <name type="scientific">Candidatus Desulfacyla euxinica</name>
    <dbReference type="NCBI Taxonomy" id="2841693"/>
    <lineage>
        <taxon>Bacteria</taxon>
        <taxon>Deltaproteobacteria</taxon>
        <taxon>Candidatus Desulfacyla</taxon>
    </lineage>
</organism>
<evidence type="ECO:0000256" key="6">
    <source>
        <dbReference type="ARBA" id="ARBA00022723"/>
    </source>
</evidence>
<feature type="non-terminal residue" evidence="11">
    <location>
        <position position="1"/>
    </location>
</feature>
<proteinExistence type="predicted"/>
<comment type="cofactor">
    <cofactor evidence="1">
        <name>Mg(2+)</name>
        <dbReference type="ChEBI" id="CHEBI:18420"/>
    </cofactor>
</comment>
<keyword evidence="5 11" id="KW-0808">Transferase</keyword>
<dbReference type="PANTHER" id="PTHR30040">
    <property type="entry name" value="THIAMINE BIOSYNTHESIS LIPOPROTEIN APBE"/>
    <property type="match status" value="1"/>
</dbReference>
<keyword evidence="6" id="KW-0479">Metal-binding</keyword>
<keyword evidence="8" id="KW-0460">Magnesium</keyword>
<dbReference type="AlphaFoldDB" id="A0A8J6T9G0"/>
<evidence type="ECO:0000313" key="11">
    <source>
        <dbReference type="EMBL" id="MBC8179439.1"/>
    </source>
</evidence>
<protein>
    <recommendedName>
        <fullName evidence="3">FAD:protein FMN transferase</fullName>
        <ecNumber evidence="2">2.7.1.180</ecNumber>
    </recommendedName>
    <alternativeName>
        <fullName evidence="9">Flavin transferase</fullName>
    </alternativeName>
</protein>
<keyword evidence="4" id="KW-0285">Flavoprotein</keyword>
<dbReference type="GO" id="GO:0046872">
    <property type="term" value="F:metal ion binding"/>
    <property type="evidence" value="ECO:0007669"/>
    <property type="project" value="UniProtKB-KW"/>
</dbReference>
<gene>
    <name evidence="11" type="ORF">H8E19_18700</name>
</gene>
<sequence length="255" mass="28071">TTAVAQLNREGFLKDVPPEVAAVVFRALEYYRISNGAFDISVKPVVDLFKEKFSEGQDMPPTEGELRKALTLVNASNIEFEGSYLRFKEPGMGITLDGIAKGYIVDRASQVLAKHQIKNHLINAGGDIRTMGHGRDKKPWTVAVQDPQKKKHYPDIIHMTDGAIATSGNYEIYFDKEKMFHHIVNPGTGLSPDESTSVSVLAETAMDADALSTSVFVMDPERGTRFINSLPKCESLVVAKGNRKIKSMGWKDGAV</sequence>
<evidence type="ECO:0000256" key="4">
    <source>
        <dbReference type="ARBA" id="ARBA00022630"/>
    </source>
</evidence>
<dbReference type="Pfam" id="PF02424">
    <property type="entry name" value="ApbE"/>
    <property type="match status" value="1"/>
</dbReference>
<evidence type="ECO:0000256" key="8">
    <source>
        <dbReference type="ARBA" id="ARBA00022842"/>
    </source>
</evidence>
<dbReference type="SUPFAM" id="SSF143631">
    <property type="entry name" value="ApbE-like"/>
    <property type="match status" value="1"/>
</dbReference>
<evidence type="ECO:0000313" key="12">
    <source>
        <dbReference type="Proteomes" id="UP000650524"/>
    </source>
</evidence>
<evidence type="ECO:0000256" key="7">
    <source>
        <dbReference type="ARBA" id="ARBA00022827"/>
    </source>
</evidence>
<evidence type="ECO:0000256" key="5">
    <source>
        <dbReference type="ARBA" id="ARBA00022679"/>
    </source>
</evidence>
<dbReference type="InterPro" id="IPR003374">
    <property type="entry name" value="ApbE-like_sf"/>
</dbReference>
<dbReference type="Gene3D" id="3.10.520.10">
    <property type="entry name" value="ApbE-like domains"/>
    <property type="match status" value="1"/>
</dbReference>
<dbReference type="GO" id="GO:0016740">
    <property type="term" value="F:transferase activity"/>
    <property type="evidence" value="ECO:0007669"/>
    <property type="project" value="UniProtKB-KW"/>
</dbReference>
<name>A0A8J6T9G0_9DELT</name>
<evidence type="ECO:0000256" key="2">
    <source>
        <dbReference type="ARBA" id="ARBA00011955"/>
    </source>
</evidence>
<comment type="catalytic activity">
    <reaction evidence="10">
        <text>L-threonyl-[protein] + FAD = FMN-L-threonyl-[protein] + AMP + H(+)</text>
        <dbReference type="Rhea" id="RHEA:36847"/>
        <dbReference type="Rhea" id="RHEA-COMP:11060"/>
        <dbReference type="Rhea" id="RHEA-COMP:11061"/>
        <dbReference type="ChEBI" id="CHEBI:15378"/>
        <dbReference type="ChEBI" id="CHEBI:30013"/>
        <dbReference type="ChEBI" id="CHEBI:57692"/>
        <dbReference type="ChEBI" id="CHEBI:74257"/>
        <dbReference type="ChEBI" id="CHEBI:456215"/>
        <dbReference type="EC" id="2.7.1.180"/>
    </reaction>
</comment>
<evidence type="ECO:0000256" key="1">
    <source>
        <dbReference type="ARBA" id="ARBA00001946"/>
    </source>
</evidence>
<evidence type="ECO:0000256" key="9">
    <source>
        <dbReference type="ARBA" id="ARBA00031306"/>
    </source>
</evidence>
<reference evidence="11 12" key="1">
    <citation type="submission" date="2020-08" db="EMBL/GenBank/DDBJ databases">
        <title>Bridging the membrane lipid divide: bacteria of the FCB group superphylum have the potential to synthesize archaeal ether lipids.</title>
        <authorList>
            <person name="Villanueva L."/>
            <person name="Von Meijenfeldt F.A.B."/>
            <person name="Westbye A.B."/>
            <person name="Yadav S."/>
            <person name="Hopmans E.C."/>
            <person name="Dutilh B.E."/>
            <person name="Sinninghe Damste J.S."/>
        </authorList>
    </citation>
    <scope>NUCLEOTIDE SEQUENCE [LARGE SCALE GENOMIC DNA]</scope>
    <source>
        <strain evidence="11">NIOZ-UU27</strain>
    </source>
</reference>
<evidence type="ECO:0000256" key="3">
    <source>
        <dbReference type="ARBA" id="ARBA00016337"/>
    </source>
</evidence>
<dbReference type="InterPro" id="IPR024932">
    <property type="entry name" value="ApbE"/>
</dbReference>
<dbReference type="Proteomes" id="UP000650524">
    <property type="component" value="Unassembled WGS sequence"/>
</dbReference>
<evidence type="ECO:0000256" key="10">
    <source>
        <dbReference type="ARBA" id="ARBA00048540"/>
    </source>
</evidence>
<comment type="caution">
    <text evidence="11">The sequence shown here is derived from an EMBL/GenBank/DDBJ whole genome shotgun (WGS) entry which is preliminary data.</text>
</comment>
<dbReference type="PANTHER" id="PTHR30040:SF2">
    <property type="entry name" value="FAD:PROTEIN FMN TRANSFERASE"/>
    <property type="match status" value="1"/>
</dbReference>
<dbReference type="EMBL" id="JACNJD010000386">
    <property type="protein sequence ID" value="MBC8179439.1"/>
    <property type="molecule type" value="Genomic_DNA"/>
</dbReference>